<evidence type="ECO:0000313" key="2">
    <source>
        <dbReference type="Proteomes" id="UP001198630"/>
    </source>
</evidence>
<accession>A0AAW4XNT7</accession>
<dbReference type="Proteomes" id="UP001198630">
    <property type="component" value="Unassembled WGS sequence"/>
</dbReference>
<evidence type="ECO:0000313" key="1">
    <source>
        <dbReference type="EMBL" id="MCD2114077.1"/>
    </source>
</evidence>
<gene>
    <name evidence="1" type="ORF">LQ384_23455</name>
</gene>
<dbReference type="RefSeq" id="WP_230792186.1">
    <property type="nucleotide sequence ID" value="NZ_JAJNCO010000016.1"/>
</dbReference>
<proteinExistence type="predicted"/>
<protein>
    <submittedName>
        <fullName evidence="1">ImmA/IrrE family metallo-endopeptidase</fullName>
    </submittedName>
</protein>
<dbReference type="AlphaFoldDB" id="A0AAW4XNT7"/>
<dbReference type="EMBL" id="JAJNCO010000016">
    <property type="protein sequence ID" value="MCD2114077.1"/>
    <property type="molecule type" value="Genomic_DNA"/>
</dbReference>
<reference evidence="1" key="1">
    <citation type="submission" date="2021-11" db="EMBL/GenBank/DDBJ databases">
        <title>Development of a sustainable strategy for remediation of hydrocarbon-contaminated territories based on the waste exchange concept.</title>
        <authorList>
            <person name="Elkin A."/>
        </authorList>
    </citation>
    <scope>NUCLEOTIDE SEQUENCE</scope>
    <source>
        <strain evidence="1">IEGM 757</strain>
    </source>
</reference>
<comment type="caution">
    <text evidence="1">The sequence shown here is derived from an EMBL/GenBank/DDBJ whole genome shotgun (WGS) entry which is preliminary data.</text>
</comment>
<organism evidence="1 2">
    <name type="scientific">Rhodococcus rhodochrous</name>
    <dbReference type="NCBI Taxonomy" id="1829"/>
    <lineage>
        <taxon>Bacteria</taxon>
        <taxon>Bacillati</taxon>
        <taxon>Actinomycetota</taxon>
        <taxon>Actinomycetes</taxon>
        <taxon>Mycobacteriales</taxon>
        <taxon>Nocardiaceae</taxon>
        <taxon>Rhodococcus</taxon>
    </lineage>
</organism>
<name>A0AAW4XNT7_RHORH</name>
<sequence length="162" mass="17835">MDPITGAVSELLAHAKGDEAGSVFGLIPTIERMRSQPLVVLRSDDLAPGVFGMWRNYPDRDEVHYAPWVAAVDRTVAHEFGHMLLGHKGMSAMETATRTLPPEWHEMASLMLRKCGQLDCLDELQRRLEVEAEAFASELCRRIAGAGGAPSARIRSLLNEAL</sequence>